<evidence type="ECO:0000256" key="10">
    <source>
        <dbReference type="ARBA" id="ARBA00023015"/>
    </source>
</evidence>
<keyword evidence="20" id="KW-1185">Reference proteome</keyword>
<keyword evidence="11 15" id="KW-0804">Transcription</keyword>
<evidence type="ECO:0000256" key="6">
    <source>
        <dbReference type="ARBA" id="ARBA00022679"/>
    </source>
</evidence>
<keyword evidence="10 15" id="KW-0805">Transcription regulation</keyword>
<evidence type="ECO:0000256" key="5">
    <source>
        <dbReference type="ARBA" id="ARBA00022603"/>
    </source>
</evidence>
<comment type="caution">
    <text evidence="19">The sequence shown here is derived from an EMBL/GenBank/DDBJ whole genome shotgun (WGS) entry which is preliminary data.</text>
</comment>
<dbReference type="GO" id="GO:0032259">
    <property type="term" value="P:methylation"/>
    <property type="evidence" value="ECO:0007669"/>
    <property type="project" value="UniProtKB-KW"/>
</dbReference>
<evidence type="ECO:0000256" key="11">
    <source>
        <dbReference type="ARBA" id="ARBA00023163"/>
    </source>
</evidence>
<evidence type="ECO:0000313" key="20">
    <source>
        <dbReference type="Proteomes" id="UP000033647"/>
    </source>
</evidence>
<evidence type="ECO:0000256" key="13">
    <source>
        <dbReference type="ARBA" id="ARBA00029821"/>
    </source>
</evidence>
<dbReference type="PANTHER" id="PTHR21451">
    <property type="entry name" value="HISTONE H3 METHYLTRANSFERASE"/>
    <property type="match status" value="1"/>
</dbReference>
<feature type="region of interest" description="Disordered" evidence="17">
    <location>
        <begin position="1"/>
        <end position="131"/>
    </location>
</feature>
<evidence type="ECO:0000259" key="18">
    <source>
        <dbReference type="PROSITE" id="PS51569"/>
    </source>
</evidence>
<dbReference type="GO" id="GO:0042393">
    <property type="term" value="F:histone binding"/>
    <property type="evidence" value="ECO:0007669"/>
    <property type="project" value="InterPro"/>
</dbReference>
<dbReference type="FunFam" id="3.40.50.150:FF:000033">
    <property type="entry name" value="Histone-lysine N-methyltransferase, H3 lysine-79 specific"/>
    <property type="match status" value="1"/>
</dbReference>
<keyword evidence="5 15" id="KW-0489">Methyltransferase</keyword>
<evidence type="ECO:0000256" key="8">
    <source>
        <dbReference type="ARBA" id="ARBA00022737"/>
    </source>
</evidence>
<dbReference type="GO" id="GO:0031509">
    <property type="term" value="P:subtelomeric heterochromatin formation"/>
    <property type="evidence" value="ECO:0007669"/>
    <property type="project" value="InterPro"/>
</dbReference>
<feature type="compositionally biased region" description="Low complexity" evidence="17">
    <location>
        <begin position="119"/>
        <end position="131"/>
    </location>
</feature>
<evidence type="ECO:0000256" key="15">
    <source>
        <dbReference type="PIRNR" id="PIRNR017570"/>
    </source>
</evidence>
<proteinExistence type="inferred from homology"/>
<dbReference type="PROSITE" id="PS51569">
    <property type="entry name" value="DOT1"/>
    <property type="match status" value="1"/>
</dbReference>
<comment type="subcellular location">
    <subcellularLocation>
        <location evidence="2 15">Nucleus</location>
    </subcellularLocation>
</comment>
<evidence type="ECO:0000313" key="19">
    <source>
        <dbReference type="EMBL" id="KJX98357.1"/>
    </source>
</evidence>
<evidence type="ECO:0000256" key="1">
    <source>
        <dbReference type="ARBA" id="ARBA00003482"/>
    </source>
</evidence>
<dbReference type="EC" id="2.1.1.360" evidence="3 15"/>
<dbReference type="GO" id="GO:0140956">
    <property type="term" value="F:histone H3K79 trimethyltransferase activity"/>
    <property type="evidence" value="ECO:0007669"/>
    <property type="project" value="UniProtKB-EC"/>
</dbReference>
<keyword evidence="8" id="KW-0677">Repeat</keyword>
<feature type="binding site" evidence="16">
    <location>
        <position position="361"/>
    </location>
    <ligand>
        <name>S-adenosyl-L-methionine</name>
        <dbReference type="ChEBI" id="CHEBI:59789"/>
    </ligand>
</feature>
<dbReference type="EMBL" id="LAFY01000407">
    <property type="protein sequence ID" value="KJX98357.1"/>
    <property type="molecule type" value="Genomic_DNA"/>
</dbReference>
<dbReference type="GO" id="GO:0000786">
    <property type="term" value="C:nucleosome"/>
    <property type="evidence" value="ECO:0007669"/>
    <property type="project" value="InterPro"/>
</dbReference>
<dbReference type="InterPro" id="IPR029063">
    <property type="entry name" value="SAM-dependent_MTases_sf"/>
</dbReference>
<dbReference type="CDD" id="cd02440">
    <property type="entry name" value="AdoMet_MTases"/>
    <property type="match status" value="1"/>
</dbReference>
<feature type="binding site" evidence="16">
    <location>
        <begin position="335"/>
        <end position="344"/>
    </location>
    <ligand>
        <name>S-adenosyl-L-methionine</name>
        <dbReference type="ChEBI" id="CHEBI:59789"/>
    </ligand>
</feature>
<dbReference type="PIRSF" id="PIRSF017570">
    <property type="entry name" value="Histone_H3-K79_MeTrfase"/>
    <property type="match status" value="1"/>
</dbReference>
<evidence type="ECO:0000256" key="16">
    <source>
        <dbReference type="PIRSR" id="PIRSR017570-1"/>
    </source>
</evidence>
<dbReference type="InterPro" id="IPR030445">
    <property type="entry name" value="H3-K79_meTrfase"/>
</dbReference>
<comment type="similarity">
    <text evidence="15">Belongs to the class I-like SAM-binding methyltransferase superfamily. DOT1 family.</text>
</comment>
<feature type="binding site" evidence="16">
    <location>
        <begin position="312"/>
        <end position="315"/>
    </location>
    <ligand>
        <name>S-adenosyl-L-methionine</name>
        <dbReference type="ChEBI" id="CHEBI:59789"/>
    </ligand>
</feature>
<dbReference type="GO" id="GO:0000077">
    <property type="term" value="P:DNA damage checkpoint signaling"/>
    <property type="evidence" value="ECO:0007669"/>
    <property type="project" value="InterPro"/>
</dbReference>
<dbReference type="Pfam" id="PF08123">
    <property type="entry name" value="DOT1"/>
    <property type="match status" value="1"/>
</dbReference>
<evidence type="ECO:0000256" key="3">
    <source>
        <dbReference type="ARBA" id="ARBA00012190"/>
    </source>
</evidence>
<dbReference type="GO" id="GO:0006281">
    <property type="term" value="P:DNA repair"/>
    <property type="evidence" value="ECO:0007669"/>
    <property type="project" value="InterPro"/>
</dbReference>
<dbReference type="Proteomes" id="UP000033647">
    <property type="component" value="Unassembled WGS sequence"/>
</dbReference>
<evidence type="ECO:0000256" key="17">
    <source>
        <dbReference type="SAM" id="MobiDB-lite"/>
    </source>
</evidence>
<accession>A0A0F4GMQ0</accession>
<dbReference type="InterPro" id="IPR025789">
    <property type="entry name" value="DOT1_dom"/>
</dbReference>
<organism evidence="19 20">
    <name type="scientific">Zymoseptoria brevis</name>
    <dbReference type="NCBI Taxonomy" id="1047168"/>
    <lineage>
        <taxon>Eukaryota</taxon>
        <taxon>Fungi</taxon>
        <taxon>Dikarya</taxon>
        <taxon>Ascomycota</taxon>
        <taxon>Pezizomycotina</taxon>
        <taxon>Dothideomycetes</taxon>
        <taxon>Dothideomycetidae</taxon>
        <taxon>Mycosphaerellales</taxon>
        <taxon>Mycosphaerellaceae</taxon>
        <taxon>Zymoseptoria</taxon>
    </lineage>
</organism>
<feature type="compositionally biased region" description="Low complexity" evidence="17">
    <location>
        <begin position="33"/>
        <end position="49"/>
    </location>
</feature>
<dbReference type="AlphaFoldDB" id="A0A0F4GMQ0"/>
<dbReference type="Gene3D" id="3.40.50.150">
    <property type="entry name" value="Vaccinia Virus protein VP39"/>
    <property type="match status" value="1"/>
</dbReference>
<reference evidence="19 20" key="1">
    <citation type="submission" date="2015-03" db="EMBL/GenBank/DDBJ databases">
        <title>RNA-seq based gene annotation and comparative genomics of four Zymoseptoria species reveal species-specific pathogenicity related genes and transposable element activity.</title>
        <authorList>
            <person name="Grandaubert J."/>
            <person name="Bhattacharyya A."/>
            <person name="Stukenbrock E.H."/>
        </authorList>
    </citation>
    <scope>NUCLEOTIDE SEQUENCE [LARGE SCALE GENOMIC DNA]</scope>
    <source>
        <strain evidence="19 20">Zb18110</strain>
    </source>
</reference>
<evidence type="ECO:0000256" key="2">
    <source>
        <dbReference type="ARBA" id="ARBA00004123"/>
    </source>
</evidence>
<keyword evidence="9 15" id="KW-0156">Chromatin regulator</keyword>
<comment type="catalytic activity">
    <reaction evidence="14 15">
        <text>L-lysyl(79)-[histone H3] + 3 S-adenosyl-L-methionine = N(6),N(6),N(6)-trimethyl-L-lysyl(79)-[histone H3] + 3 S-adenosyl-L-homocysteine + 3 H(+)</text>
        <dbReference type="Rhea" id="RHEA:60328"/>
        <dbReference type="Rhea" id="RHEA-COMP:15549"/>
        <dbReference type="Rhea" id="RHEA-COMP:15552"/>
        <dbReference type="ChEBI" id="CHEBI:15378"/>
        <dbReference type="ChEBI" id="CHEBI:29969"/>
        <dbReference type="ChEBI" id="CHEBI:57856"/>
        <dbReference type="ChEBI" id="CHEBI:59789"/>
        <dbReference type="ChEBI" id="CHEBI:61961"/>
        <dbReference type="EC" id="2.1.1.360"/>
    </reaction>
</comment>
<keyword evidence="6 15" id="KW-0808">Transferase</keyword>
<keyword evidence="7 15" id="KW-0949">S-adenosyl-L-methionine</keyword>
<comment type="function">
    <text evidence="1 15">Histone methyltransferase that specifically trimethylates histone H3 to form H3K79me3. This methylation is required for telomere silencing and for the pachytene checkpoint during the meiotic cell cycle by allowing the recruitment of RAD9 to double strand breaks. Nucleosomes are preferred as substrate compared to free histone.</text>
</comment>
<name>A0A0F4GMQ0_9PEZI</name>
<keyword evidence="12 15" id="KW-0539">Nucleus</keyword>
<feature type="compositionally biased region" description="Acidic residues" evidence="17">
    <location>
        <begin position="95"/>
        <end position="109"/>
    </location>
</feature>
<gene>
    <name evidence="19" type="ORF">TI39_contig415g00024</name>
</gene>
<dbReference type="OrthoDB" id="443402at2759"/>
<dbReference type="Gene3D" id="1.10.260.170">
    <property type="match status" value="1"/>
</dbReference>
<evidence type="ECO:0000256" key="12">
    <source>
        <dbReference type="ARBA" id="ARBA00023242"/>
    </source>
</evidence>
<evidence type="ECO:0000256" key="4">
    <source>
        <dbReference type="ARBA" id="ARBA00020987"/>
    </source>
</evidence>
<sequence length="510" mass="57511">MNFPTTSAGARSKSVVRRTIVQVPIKQQTVRVPPSNGASRAAPARASDPNRWKPSNAKSSYSKMPANPAKRALSNARGVKRKSVTPQPGPLFSSDSEDDQSNDTAEGSDSDASRKRLKSSPSSVDSRPPRASLLSKEAFAEEAVIDIIHGADVTSGEHKDKFKNPWEDEDFQTVSLQYPSRSQQERFELKFPLQAEDYKPMEDITETIKTICTYYFPAELATKYSHDETGYARRFNRAWQRQSVEDFIEVINDFNTTLQDLLSDGSIQTRLSGHRNIDLEWIQRIIDQIYARTVSWKVETLRRYENFSNNVYGELLPRFCSEIFQKTGLNHKQVFVDLGSGVGNVVLQAALEIGCESWGIEMMDNPCELAALQAREFPARTRLWGLSVGEVHLLKGDFTKNDEIIEVLKRADVVLVNNQAFDPALNDTLRDMFLDLKDGCRVASLKPFVPVGHKMALRNIDSVVNQFTQQKFEYWSDSVSWGADHGEYFVATKDPRPVEAFMAKYGDNDS</sequence>
<dbReference type="GO" id="GO:0000781">
    <property type="term" value="C:chromosome, telomeric region"/>
    <property type="evidence" value="ECO:0007669"/>
    <property type="project" value="GOC"/>
</dbReference>
<dbReference type="InterPro" id="IPR021162">
    <property type="entry name" value="Dot1"/>
</dbReference>
<dbReference type="PANTHER" id="PTHR21451:SF0">
    <property type="entry name" value="HISTONE-LYSINE N-METHYLTRANSFERASE, H3 LYSINE-79 SPECIFIC"/>
    <property type="match status" value="1"/>
</dbReference>
<feature type="domain" description="DOT1" evidence="18">
    <location>
        <begin position="185"/>
        <end position="506"/>
    </location>
</feature>
<dbReference type="STRING" id="1047168.A0A0F4GMQ0"/>
<evidence type="ECO:0000256" key="9">
    <source>
        <dbReference type="ARBA" id="ARBA00022853"/>
    </source>
</evidence>
<evidence type="ECO:0000256" key="14">
    <source>
        <dbReference type="ARBA" id="ARBA00047770"/>
    </source>
</evidence>
<feature type="binding site" evidence="16">
    <location>
        <begin position="397"/>
        <end position="398"/>
    </location>
    <ligand>
        <name>S-adenosyl-L-methionine</name>
        <dbReference type="ChEBI" id="CHEBI:59789"/>
    </ligand>
</feature>
<dbReference type="SUPFAM" id="SSF53335">
    <property type="entry name" value="S-adenosyl-L-methionine-dependent methyltransferases"/>
    <property type="match status" value="1"/>
</dbReference>
<evidence type="ECO:0000256" key="7">
    <source>
        <dbReference type="ARBA" id="ARBA00022691"/>
    </source>
</evidence>
<dbReference type="GO" id="GO:0005634">
    <property type="term" value="C:nucleus"/>
    <property type="evidence" value="ECO:0007669"/>
    <property type="project" value="UniProtKB-SubCell"/>
</dbReference>
<protein>
    <recommendedName>
        <fullName evidence="4 15">Histone-lysine N-methyltransferase, H3 lysine-79 specific</fullName>
        <ecNumber evidence="3 15">2.1.1.360</ecNumber>
    </recommendedName>
    <alternativeName>
        <fullName evidence="13 15">Histone H3-K79 methyltransferase</fullName>
    </alternativeName>
</protein>